<evidence type="ECO:0000256" key="7">
    <source>
        <dbReference type="ARBA" id="ARBA00022676"/>
    </source>
</evidence>
<evidence type="ECO:0000256" key="12">
    <source>
        <dbReference type="ARBA" id="ARBA00022968"/>
    </source>
</evidence>
<evidence type="ECO:0000256" key="6">
    <source>
        <dbReference type="ARBA" id="ARBA00012557"/>
    </source>
</evidence>
<evidence type="ECO:0000256" key="14">
    <source>
        <dbReference type="ARBA" id="ARBA00023136"/>
    </source>
</evidence>
<name>A0AAN8IWH6_PATCE</name>
<evidence type="ECO:0000313" key="23">
    <source>
        <dbReference type="Proteomes" id="UP001347796"/>
    </source>
</evidence>
<evidence type="ECO:0000256" key="9">
    <source>
        <dbReference type="ARBA" id="ARBA00022692"/>
    </source>
</evidence>
<evidence type="ECO:0000256" key="8">
    <source>
        <dbReference type="ARBA" id="ARBA00022679"/>
    </source>
</evidence>
<dbReference type="Pfam" id="PF02434">
    <property type="entry name" value="Fringe"/>
    <property type="match status" value="1"/>
</dbReference>
<proteinExistence type="inferred from homology"/>
<keyword evidence="9 20" id="KW-0812">Transmembrane</keyword>
<dbReference type="EC" id="2.4.1.122" evidence="6"/>
<dbReference type="EMBL" id="JAZGQO010000021">
    <property type="protein sequence ID" value="KAK6166292.1"/>
    <property type="molecule type" value="Genomic_DNA"/>
</dbReference>
<protein>
    <recommendedName>
        <fullName evidence="18">Glycoprotein-N-acetylgalactosamine 3-beta-galactosyltransferase 1</fullName>
        <ecNumber evidence="6">2.4.1.122</ecNumber>
    </recommendedName>
</protein>
<accession>A0AAN8IWH6</accession>
<keyword evidence="14 20" id="KW-0472">Membrane</keyword>
<evidence type="ECO:0000256" key="4">
    <source>
        <dbReference type="ARBA" id="ARBA00006462"/>
    </source>
</evidence>
<feature type="transmembrane region" description="Helical" evidence="20">
    <location>
        <begin position="12"/>
        <end position="33"/>
    </location>
</feature>
<comment type="pathway">
    <text evidence="3">Protein modification; protein glycosylation.</text>
</comment>
<dbReference type="Proteomes" id="UP001347796">
    <property type="component" value="Unassembled WGS sequence"/>
</dbReference>
<evidence type="ECO:0000259" key="21">
    <source>
        <dbReference type="Pfam" id="PF02434"/>
    </source>
</evidence>
<dbReference type="Gene3D" id="3.90.550.50">
    <property type="match status" value="1"/>
</dbReference>
<keyword evidence="23" id="KW-1185">Reference proteome</keyword>
<dbReference type="InterPro" id="IPR026050">
    <property type="entry name" value="C1GALT1/C1GALT1_chp1"/>
</dbReference>
<dbReference type="PANTHER" id="PTHR23033">
    <property type="entry name" value="BETA1,3-GALACTOSYLTRANSFERASE"/>
    <property type="match status" value="1"/>
</dbReference>
<evidence type="ECO:0000313" key="22">
    <source>
        <dbReference type="EMBL" id="KAK6166292.1"/>
    </source>
</evidence>
<keyword evidence="15" id="KW-1015">Disulfide bond</keyword>
<keyword evidence="17" id="KW-0464">Manganese</keyword>
<dbReference type="PANTHER" id="PTHR23033:SF14">
    <property type="entry name" value="GLYCOPROTEIN-N-ACETYLGALACTOSAMINE 3-BETA-GALACTOSYLTRANSFERASE 1-RELATED"/>
    <property type="match status" value="1"/>
</dbReference>
<feature type="domain" description="Fringe-like glycosyltransferase" evidence="21">
    <location>
        <begin position="92"/>
        <end position="253"/>
    </location>
</feature>
<comment type="function">
    <text evidence="19">Glycosyltransferase that generates the core 1 O-glycan Gal-beta1-3GalNAc-alpha1-Ser/Thr (T antigen), which is a precursor for many extended O-glycans in glycoproteins.</text>
</comment>
<evidence type="ECO:0000256" key="13">
    <source>
        <dbReference type="ARBA" id="ARBA00022989"/>
    </source>
</evidence>
<keyword evidence="11" id="KW-0547">Nucleotide-binding</keyword>
<evidence type="ECO:0000256" key="17">
    <source>
        <dbReference type="ARBA" id="ARBA00023211"/>
    </source>
</evidence>
<evidence type="ECO:0000256" key="5">
    <source>
        <dbReference type="ARBA" id="ARBA00011748"/>
    </source>
</evidence>
<reference evidence="22 23" key="1">
    <citation type="submission" date="2024-01" db="EMBL/GenBank/DDBJ databases">
        <title>The genome of the rayed Mediterranean limpet Patella caerulea (Linnaeus, 1758).</title>
        <authorList>
            <person name="Anh-Thu Weber A."/>
            <person name="Halstead-Nussloch G."/>
        </authorList>
    </citation>
    <scope>NUCLEOTIDE SEQUENCE [LARGE SCALE GENOMIC DNA]</scope>
    <source>
        <strain evidence="22">AATW-2023a</strain>
        <tissue evidence="22">Whole specimen</tissue>
    </source>
</reference>
<keyword evidence="13 20" id="KW-1133">Transmembrane helix</keyword>
<evidence type="ECO:0000256" key="18">
    <source>
        <dbReference type="ARBA" id="ARBA00040898"/>
    </source>
</evidence>
<evidence type="ECO:0000256" key="3">
    <source>
        <dbReference type="ARBA" id="ARBA00004922"/>
    </source>
</evidence>
<evidence type="ECO:0000256" key="10">
    <source>
        <dbReference type="ARBA" id="ARBA00022723"/>
    </source>
</evidence>
<comment type="cofactor">
    <cofactor evidence="1">
        <name>Mn(2+)</name>
        <dbReference type="ChEBI" id="CHEBI:29035"/>
    </cofactor>
</comment>
<dbReference type="GO" id="GO:0016020">
    <property type="term" value="C:membrane"/>
    <property type="evidence" value="ECO:0007669"/>
    <property type="project" value="UniProtKB-SubCell"/>
</dbReference>
<evidence type="ECO:0000256" key="15">
    <source>
        <dbReference type="ARBA" id="ARBA00023157"/>
    </source>
</evidence>
<dbReference type="AlphaFoldDB" id="A0AAN8IWH6"/>
<evidence type="ECO:0000256" key="1">
    <source>
        <dbReference type="ARBA" id="ARBA00001936"/>
    </source>
</evidence>
<comment type="similarity">
    <text evidence="4">Belongs to the glycosyltransferase 31 family. Beta3-Gal-T subfamily.</text>
</comment>
<evidence type="ECO:0000256" key="20">
    <source>
        <dbReference type="SAM" id="Phobius"/>
    </source>
</evidence>
<keyword evidence="16" id="KW-0325">Glycoprotein</keyword>
<evidence type="ECO:0000256" key="16">
    <source>
        <dbReference type="ARBA" id="ARBA00023180"/>
    </source>
</evidence>
<dbReference type="GO" id="GO:0030145">
    <property type="term" value="F:manganese ion binding"/>
    <property type="evidence" value="ECO:0007669"/>
    <property type="project" value="UniProtKB-ARBA"/>
</dbReference>
<dbReference type="InterPro" id="IPR003378">
    <property type="entry name" value="Fringe-like_glycosylTrfase"/>
</dbReference>
<evidence type="ECO:0000256" key="2">
    <source>
        <dbReference type="ARBA" id="ARBA00004606"/>
    </source>
</evidence>
<sequence length="333" mass="38182">MSRRSVFDTPKAYFIYGILIGLFSVFGMSGYLLEFFSTDSQSMNYLNGVLPQMDFISKRKSDNPELAVVNKKTDDDTLAKILEEKVRVLCWVLTQPKHLENKTIHVKTTWGKRCNVLLFFSSVPNQTFPTIGLGVPEGRKYLVQKTMKAFRYVYENHFYDADWFLKADDDTFVIVENLRYFLMDQNATNPVYFGQHFHKYSDKGYNSGGAGYVLSKEALRRLVVDGPEANDCVVRGAEDVRMGDCLAEIGVRVGNTADALGRSRFHAIIPEHVILGQFMAWYENFTSAKGGMESLSHYAITFHYVDPMAMQEMEYFIYHIRPYGIKRGMLNIN</sequence>
<keyword evidence="10" id="KW-0479">Metal-binding</keyword>
<dbReference type="FunFam" id="3.90.550.50:FF:000017">
    <property type="entry name" value="Glycoprotein-N-acetylgalactosamine 3-beta-galactosyltransferase 1"/>
    <property type="match status" value="1"/>
</dbReference>
<comment type="subcellular location">
    <subcellularLocation>
        <location evidence="2">Membrane</location>
        <topology evidence="2">Single-pass type II membrane protein</topology>
    </subcellularLocation>
</comment>
<organism evidence="22 23">
    <name type="scientific">Patella caerulea</name>
    <name type="common">Rayed Mediterranean limpet</name>
    <dbReference type="NCBI Taxonomy" id="87958"/>
    <lineage>
        <taxon>Eukaryota</taxon>
        <taxon>Metazoa</taxon>
        <taxon>Spiralia</taxon>
        <taxon>Lophotrochozoa</taxon>
        <taxon>Mollusca</taxon>
        <taxon>Gastropoda</taxon>
        <taxon>Patellogastropoda</taxon>
        <taxon>Patelloidea</taxon>
        <taxon>Patellidae</taxon>
        <taxon>Patella</taxon>
    </lineage>
</organism>
<comment type="caution">
    <text evidence="22">The sequence shown here is derived from an EMBL/GenBank/DDBJ whole genome shotgun (WGS) entry which is preliminary data.</text>
</comment>
<evidence type="ECO:0000256" key="19">
    <source>
        <dbReference type="ARBA" id="ARBA00059245"/>
    </source>
</evidence>
<evidence type="ECO:0000256" key="11">
    <source>
        <dbReference type="ARBA" id="ARBA00022741"/>
    </source>
</evidence>
<keyword evidence="12" id="KW-0735">Signal-anchor</keyword>
<keyword evidence="7" id="KW-0328">Glycosyltransferase</keyword>
<gene>
    <name evidence="22" type="ORF">SNE40_023023</name>
</gene>
<keyword evidence="8" id="KW-0808">Transferase</keyword>
<comment type="subunit">
    <text evidence="5">Homodimer; disulfide-linked.</text>
</comment>
<dbReference type="GO" id="GO:0016263">
    <property type="term" value="F:glycoprotein-N-acetylgalactosamine 3-beta-galactosyltransferase activity"/>
    <property type="evidence" value="ECO:0007669"/>
    <property type="project" value="UniProtKB-EC"/>
</dbReference>
<dbReference type="GO" id="GO:0000166">
    <property type="term" value="F:nucleotide binding"/>
    <property type="evidence" value="ECO:0007669"/>
    <property type="project" value="UniProtKB-KW"/>
</dbReference>